<reference evidence="3" key="1">
    <citation type="journal article" date="2017" name="Biotechnol. Biofuels">
        <title>Evaluation of environmental bacterial communities as a factor affecting the growth of duckweed Lemna minor.</title>
        <authorList>
            <person name="Ishizawa H."/>
            <person name="Kuroda M."/>
            <person name="Morikawa M."/>
            <person name="Ike M."/>
        </authorList>
    </citation>
    <scope>NUCLEOTIDE SEQUENCE [LARGE SCALE GENOMIC DNA]</scope>
    <source>
        <strain evidence="3">M6</strain>
    </source>
</reference>
<feature type="transmembrane region" description="Helical" evidence="1">
    <location>
        <begin position="126"/>
        <end position="148"/>
    </location>
</feature>
<proteinExistence type="predicted"/>
<keyword evidence="1" id="KW-1133">Transmembrane helix</keyword>
<dbReference type="RefSeq" id="WP_126423514.1">
    <property type="nucleotide sequence ID" value="NZ_AP018828.1"/>
</dbReference>
<feature type="transmembrane region" description="Helical" evidence="1">
    <location>
        <begin position="42"/>
        <end position="62"/>
    </location>
</feature>
<name>A0A3G9G529_9CAUL</name>
<keyword evidence="1" id="KW-0812">Transmembrane</keyword>
<gene>
    <name evidence="2" type="ORF">EM6_2486</name>
</gene>
<reference evidence="3" key="2">
    <citation type="journal article" date="2017" name="Plant Physiol. Biochem.">
        <title>Differential oxidative and antioxidative response of duckweed Lemna minor toward plant growth promoting/inhibiting bacteria.</title>
        <authorList>
            <person name="Ishizawa H."/>
            <person name="Kuroda M."/>
            <person name="Morikawa M."/>
            <person name="Ike M."/>
        </authorList>
    </citation>
    <scope>NUCLEOTIDE SEQUENCE [LARGE SCALE GENOMIC DNA]</scope>
    <source>
        <strain evidence="3">M6</strain>
    </source>
</reference>
<evidence type="ECO:0000313" key="2">
    <source>
        <dbReference type="EMBL" id="BBF81877.1"/>
    </source>
</evidence>
<accession>A0A3G9G529</accession>
<evidence type="ECO:0000256" key="1">
    <source>
        <dbReference type="SAM" id="Phobius"/>
    </source>
</evidence>
<dbReference type="Proteomes" id="UP000278756">
    <property type="component" value="Chromosome 2"/>
</dbReference>
<dbReference type="AlphaFoldDB" id="A0A3G9G529"/>
<sequence>MKIETLERLWRTHDHDMDRTARAFLLESLMSGIERRRKGQTVFFLCVGAALGTITLVFGYDTLRHDSFDVTREWGSLLMLVAPWVALILMMRAHDRHRRRFADPTASIAQSLQLRLDENRAARHSAVVMFWLMGLFPLVTGVTLWQLVGTDKMTVTQAVQGALLFGGVLGASTLVQAIRYLWFLRPEGARLERLLAEYAG</sequence>
<dbReference type="EMBL" id="AP018828">
    <property type="protein sequence ID" value="BBF81877.1"/>
    <property type="molecule type" value="Genomic_DNA"/>
</dbReference>
<organism evidence="2 3">
    <name type="scientific">Asticcacaulis excentricus</name>
    <dbReference type="NCBI Taxonomy" id="78587"/>
    <lineage>
        <taxon>Bacteria</taxon>
        <taxon>Pseudomonadati</taxon>
        <taxon>Pseudomonadota</taxon>
        <taxon>Alphaproteobacteria</taxon>
        <taxon>Caulobacterales</taxon>
        <taxon>Caulobacteraceae</taxon>
        <taxon>Asticcacaulis</taxon>
    </lineage>
</organism>
<feature type="transmembrane region" description="Helical" evidence="1">
    <location>
        <begin position="74"/>
        <end position="91"/>
    </location>
</feature>
<feature type="transmembrane region" description="Helical" evidence="1">
    <location>
        <begin position="160"/>
        <end position="183"/>
    </location>
</feature>
<protein>
    <submittedName>
        <fullName evidence="2">Uncharacterized protein</fullName>
    </submittedName>
</protein>
<evidence type="ECO:0000313" key="3">
    <source>
        <dbReference type="Proteomes" id="UP000278756"/>
    </source>
</evidence>
<dbReference type="OrthoDB" id="7171788at2"/>
<keyword evidence="1" id="KW-0472">Membrane</keyword>